<evidence type="ECO:0000256" key="11">
    <source>
        <dbReference type="SAM" id="Phobius"/>
    </source>
</evidence>
<name>A0A4V3IDP8_9MICO</name>
<dbReference type="Pfam" id="PF02518">
    <property type="entry name" value="HATPase_c"/>
    <property type="match status" value="1"/>
</dbReference>
<reference evidence="13 14" key="1">
    <citation type="submission" date="2019-03" db="EMBL/GenBank/DDBJ databases">
        <title>Genomics of glacier-inhabiting Cryobacterium strains.</title>
        <authorList>
            <person name="Liu Q."/>
            <person name="Xin Y.-H."/>
        </authorList>
    </citation>
    <scope>NUCLEOTIDE SEQUENCE [LARGE SCALE GENOMIC DNA]</scope>
    <source>
        <strain evidence="13 14">RHLT2-21</strain>
    </source>
</reference>
<accession>A0A4V3IDP8</accession>
<dbReference type="EMBL" id="SOFM01000003">
    <property type="protein sequence ID" value="TFC08000.1"/>
    <property type="molecule type" value="Genomic_DNA"/>
</dbReference>
<dbReference type="InterPro" id="IPR003661">
    <property type="entry name" value="HisK_dim/P_dom"/>
</dbReference>
<dbReference type="SMART" id="SM00388">
    <property type="entry name" value="HisKA"/>
    <property type="match status" value="1"/>
</dbReference>
<dbReference type="CDD" id="cd00082">
    <property type="entry name" value="HisKA"/>
    <property type="match status" value="1"/>
</dbReference>
<evidence type="ECO:0000313" key="13">
    <source>
        <dbReference type="EMBL" id="TFC08000.1"/>
    </source>
</evidence>
<protein>
    <recommendedName>
        <fullName evidence="3">histidine kinase</fullName>
        <ecNumber evidence="3">2.7.13.3</ecNumber>
    </recommendedName>
</protein>
<evidence type="ECO:0000256" key="3">
    <source>
        <dbReference type="ARBA" id="ARBA00012438"/>
    </source>
</evidence>
<evidence type="ECO:0000259" key="12">
    <source>
        <dbReference type="PROSITE" id="PS50109"/>
    </source>
</evidence>
<dbReference type="PROSITE" id="PS50109">
    <property type="entry name" value="HIS_KIN"/>
    <property type="match status" value="1"/>
</dbReference>
<keyword evidence="7 13" id="KW-0418">Kinase</keyword>
<evidence type="ECO:0000256" key="5">
    <source>
        <dbReference type="ARBA" id="ARBA00022679"/>
    </source>
</evidence>
<dbReference type="GO" id="GO:0005886">
    <property type="term" value="C:plasma membrane"/>
    <property type="evidence" value="ECO:0007669"/>
    <property type="project" value="UniProtKB-SubCell"/>
</dbReference>
<evidence type="ECO:0000256" key="6">
    <source>
        <dbReference type="ARBA" id="ARBA00022692"/>
    </source>
</evidence>
<dbReference type="PANTHER" id="PTHR45436:SF5">
    <property type="entry name" value="SENSOR HISTIDINE KINASE TRCS"/>
    <property type="match status" value="1"/>
</dbReference>
<evidence type="ECO:0000313" key="14">
    <source>
        <dbReference type="Proteomes" id="UP000297643"/>
    </source>
</evidence>
<comment type="caution">
    <text evidence="13">The sequence shown here is derived from an EMBL/GenBank/DDBJ whole genome shotgun (WGS) entry which is preliminary data.</text>
</comment>
<dbReference type="SMART" id="SM00387">
    <property type="entry name" value="HATPase_c"/>
    <property type="match status" value="1"/>
</dbReference>
<dbReference type="SUPFAM" id="SSF47384">
    <property type="entry name" value="Homodimeric domain of signal transducing histidine kinase"/>
    <property type="match status" value="1"/>
</dbReference>
<keyword evidence="4" id="KW-0597">Phosphoprotein</keyword>
<dbReference type="AlphaFoldDB" id="A0A4V3IDP8"/>
<keyword evidence="9" id="KW-0902">Two-component regulatory system</keyword>
<comment type="subcellular location">
    <subcellularLocation>
        <location evidence="2">Cell membrane</location>
    </subcellularLocation>
</comment>
<dbReference type="RefSeq" id="WP_134505983.1">
    <property type="nucleotide sequence ID" value="NZ_SOFM01000003.1"/>
</dbReference>
<evidence type="ECO:0000256" key="9">
    <source>
        <dbReference type="ARBA" id="ARBA00023012"/>
    </source>
</evidence>
<proteinExistence type="predicted"/>
<dbReference type="InterPro" id="IPR005467">
    <property type="entry name" value="His_kinase_dom"/>
</dbReference>
<feature type="transmembrane region" description="Helical" evidence="11">
    <location>
        <begin position="12"/>
        <end position="32"/>
    </location>
</feature>
<comment type="catalytic activity">
    <reaction evidence="1">
        <text>ATP + protein L-histidine = ADP + protein N-phospho-L-histidine.</text>
        <dbReference type="EC" id="2.7.13.3"/>
    </reaction>
</comment>
<keyword evidence="10 11" id="KW-0472">Membrane</keyword>
<dbReference type="PANTHER" id="PTHR45436">
    <property type="entry name" value="SENSOR HISTIDINE KINASE YKOH"/>
    <property type="match status" value="1"/>
</dbReference>
<keyword evidence="5" id="KW-0808">Transferase</keyword>
<dbReference type="Gene3D" id="3.30.565.10">
    <property type="entry name" value="Histidine kinase-like ATPase, C-terminal domain"/>
    <property type="match status" value="1"/>
</dbReference>
<dbReference type="Pfam" id="PF00512">
    <property type="entry name" value="HisKA"/>
    <property type="match status" value="1"/>
</dbReference>
<dbReference type="Proteomes" id="UP000297643">
    <property type="component" value="Unassembled WGS sequence"/>
</dbReference>
<evidence type="ECO:0000256" key="8">
    <source>
        <dbReference type="ARBA" id="ARBA00022989"/>
    </source>
</evidence>
<dbReference type="InterPro" id="IPR050428">
    <property type="entry name" value="TCS_sensor_his_kinase"/>
</dbReference>
<dbReference type="EC" id="2.7.13.3" evidence="3"/>
<dbReference type="InterPro" id="IPR036890">
    <property type="entry name" value="HATPase_C_sf"/>
</dbReference>
<evidence type="ECO:0000256" key="10">
    <source>
        <dbReference type="ARBA" id="ARBA00023136"/>
    </source>
</evidence>
<keyword evidence="14" id="KW-1185">Reference proteome</keyword>
<dbReference type="InterPro" id="IPR004358">
    <property type="entry name" value="Sig_transdc_His_kin-like_C"/>
</dbReference>
<evidence type="ECO:0000256" key="2">
    <source>
        <dbReference type="ARBA" id="ARBA00004236"/>
    </source>
</evidence>
<dbReference type="GO" id="GO:0000155">
    <property type="term" value="F:phosphorelay sensor kinase activity"/>
    <property type="evidence" value="ECO:0007669"/>
    <property type="project" value="InterPro"/>
</dbReference>
<evidence type="ECO:0000256" key="7">
    <source>
        <dbReference type="ARBA" id="ARBA00022777"/>
    </source>
</evidence>
<dbReference type="InterPro" id="IPR036097">
    <property type="entry name" value="HisK_dim/P_sf"/>
</dbReference>
<dbReference type="Gene3D" id="1.10.287.130">
    <property type="match status" value="1"/>
</dbReference>
<sequence>MFRRATLRLTVTYTVVQLVLFGAFAIGIYAFVTGTFDFDAAESDGAGALNAAEQGFANLRTGLLILYSVLLVLIPFSSYLMARAALAPLQKSYDLQQRFVDGASHEMRSPLSVVQGELELALLTPRTPAEYEHAIRVSLKAVDGLTHLANDLLLLSRGNEADLEDAYELVDLDALVRQDLADRSDNPVDVGRLTAEYGGNTIVRGSPALLARAIANVIDNALKFTASPGTVTVHTSTRNGTCTVQVHDTGIGMSEDDRRHAFNRFWRSDQARVHPGHGLGLSLVQQIIEAHHGQASLTPRPGCGTIVTLSLPAPDA</sequence>
<keyword evidence="8 11" id="KW-1133">Transmembrane helix</keyword>
<dbReference type="SUPFAM" id="SSF55874">
    <property type="entry name" value="ATPase domain of HSP90 chaperone/DNA topoisomerase II/histidine kinase"/>
    <property type="match status" value="1"/>
</dbReference>
<keyword evidence="6 11" id="KW-0812">Transmembrane</keyword>
<feature type="domain" description="Histidine kinase" evidence="12">
    <location>
        <begin position="102"/>
        <end position="315"/>
    </location>
</feature>
<organism evidence="13 14">
    <name type="scientific">Cryobacterium mannosilyticum</name>
    <dbReference type="NCBI Taxonomy" id="1259190"/>
    <lineage>
        <taxon>Bacteria</taxon>
        <taxon>Bacillati</taxon>
        <taxon>Actinomycetota</taxon>
        <taxon>Actinomycetes</taxon>
        <taxon>Micrococcales</taxon>
        <taxon>Microbacteriaceae</taxon>
        <taxon>Cryobacterium</taxon>
    </lineage>
</organism>
<evidence type="ECO:0000256" key="4">
    <source>
        <dbReference type="ARBA" id="ARBA00022553"/>
    </source>
</evidence>
<evidence type="ECO:0000256" key="1">
    <source>
        <dbReference type="ARBA" id="ARBA00000085"/>
    </source>
</evidence>
<feature type="transmembrane region" description="Helical" evidence="11">
    <location>
        <begin position="64"/>
        <end position="82"/>
    </location>
</feature>
<gene>
    <name evidence="13" type="ORF">E3O32_00620</name>
</gene>
<dbReference type="InterPro" id="IPR003594">
    <property type="entry name" value="HATPase_dom"/>
</dbReference>
<dbReference type="PRINTS" id="PR00344">
    <property type="entry name" value="BCTRLSENSOR"/>
</dbReference>